<organism evidence="1">
    <name type="scientific">Rhizophora mucronata</name>
    <name type="common">Asiatic mangrove</name>
    <dbReference type="NCBI Taxonomy" id="61149"/>
    <lineage>
        <taxon>Eukaryota</taxon>
        <taxon>Viridiplantae</taxon>
        <taxon>Streptophyta</taxon>
        <taxon>Embryophyta</taxon>
        <taxon>Tracheophyta</taxon>
        <taxon>Spermatophyta</taxon>
        <taxon>Magnoliopsida</taxon>
        <taxon>eudicotyledons</taxon>
        <taxon>Gunneridae</taxon>
        <taxon>Pentapetalae</taxon>
        <taxon>rosids</taxon>
        <taxon>fabids</taxon>
        <taxon>Malpighiales</taxon>
        <taxon>Rhizophoraceae</taxon>
        <taxon>Rhizophora</taxon>
    </lineage>
</organism>
<dbReference type="AlphaFoldDB" id="A0A2P2N4C1"/>
<proteinExistence type="predicted"/>
<protein>
    <submittedName>
        <fullName evidence="1">Uncharacterized protein</fullName>
    </submittedName>
</protein>
<sequence>MGVRSYKCEQSMQNYLLENNCRVITRKAIFS</sequence>
<evidence type="ECO:0000313" key="1">
    <source>
        <dbReference type="EMBL" id="MBX37285.1"/>
    </source>
</evidence>
<name>A0A2P2N4C1_RHIMU</name>
<accession>A0A2P2N4C1</accession>
<dbReference type="EMBL" id="GGEC01056801">
    <property type="protein sequence ID" value="MBX37285.1"/>
    <property type="molecule type" value="Transcribed_RNA"/>
</dbReference>
<reference evidence="1" key="1">
    <citation type="submission" date="2018-02" db="EMBL/GenBank/DDBJ databases">
        <title>Rhizophora mucronata_Transcriptome.</title>
        <authorList>
            <person name="Meera S.P."/>
            <person name="Sreeshan A."/>
            <person name="Augustine A."/>
        </authorList>
    </citation>
    <scope>NUCLEOTIDE SEQUENCE</scope>
    <source>
        <tissue evidence="1">Leaf</tissue>
    </source>
</reference>